<dbReference type="EMBL" id="BAAARB010000011">
    <property type="protein sequence ID" value="GAA2381990.1"/>
    <property type="molecule type" value="Genomic_DNA"/>
</dbReference>
<keyword evidence="2" id="KW-1185">Reference proteome</keyword>
<evidence type="ECO:0000313" key="2">
    <source>
        <dbReference type="Proteomes" id="UP001501170"/>
    </source>
</evidence>
<accession>A0ABN3HJI7</accession>
<name>A0ABN3HJI7_9ACTN</name>
<proteinExistence type="predicted"/>
<dbReference type="Proteomes" id="UP001501170">
    <property type="component" value="Unassembled WGS sequence"/>
</dbReference>
<reference evidence="1 2" key="1">
    <citation type="journal article" date="2019" name="Int. J. Syst. Evol. Microbiol.">
        <title>The Global Catalogue of Microorganisms (GCM) 10K type strain sequencing project: providing services to taxonomists for standard genome sequencing and annotation.</title>
        <authorList>
            <consortium name="The Broad Institute Genomics Platform"/>
            <consortium name="The Broad Institute Genome Sequencing Center for Infectious Disease"/>
            <person name="Wu L."/>
            <person name="Ma J."/>
        </authorList>
    </citation>
    <scope>NUCLEOTIDE SEQUENCE [LARGE SCALE GENOMIC DNA]</scope>
    <source>
        <strain evidence="1 2">JCM 16227</strain>
    </source>
</reference>
<dbReference type="RefSeq" id="WP_346076371.1">
    <property type="nucleotide sequence ID" value="NZ_BAAARB010000011.1"/>
</dbReference>
<sequence>MTIDHIAADRPAGGTRLRYACLTLCALPLLAGCYSGGTERHDDAPPPPPNEAAILNDASPQSIIDTYRRGGLQVSNDHDTTATACGEAHCQAAAATDQVTVMQFSTTREATTYHQTHPDTFLVENIVVTLPSATPADARAQYEHLTTMAVE</sequence>
<organism evidence="1 2">
    <name type="scientific">Gordonia cholesterolivorans</name>
    <dbReference type="NCBI Taxonomy" id="559625"/>
    <lineage>
        <taxon>Bacteria</taxon>
        <taxon>Bacillati</taxon>
        <taxon>Actinomycetota</taxon>
        <taxon>Actinomycetes</taxon>
        <taxon>Mycobacteriales</taxon>
        <taxon>Gordoniaceae</taxon>
        <taxon>Gordonia</taxon>
    </lineage>
</organism>
<evidence type="ECO:0000313" key="1">
    <source>
        <dbReference type="EMBL" id="GAA2381990.1"/>
    </source>
</evidence>
<gene>
    <name evidence="1" type="ORF">GCM10009855_22610</name>
</gene>
<protein>
    <submittedName>
        <fullName evidence="1">Uncharacterized protein</fullName>
    </submittedName>
</protein>
<comment type="caution">
    <text evidence="1">The sequence shown here is derived from an EMBL/GenBank/DDBJ whole genome shotgun (WGS) entry which is preliminary data.</text>
</comment>